<proteinExistence type="predicted"/>
<comment type="caution">
    <text evidence="3">The sequence shown here is derived from an EMBL/GenBank/DDBJ whole genome shotgun (WGS) entry which is preliminary data.</text>
</comment>
<evidence type="ECO:0000313" key="4">
    <source>
        <dbReference type="Proteomes" id="UP001152320"/>
    </source>
</evidence>
<feature type="region of interest" description="Disordered" evidence="1">
    <location>
        <begin position="768"/>
        <end position="825"/>
    </location>
</feature>
<feature type="compositionally biased region" description="Polar residues" evidence="1">
    <location>
        <begin position="206"/>
        <end position="217"/>
    </location>
</feature>
<dbReference type="InterPro" id="IPR039895">
    <property type="entry name" value="COBL-like"/>
</dbReference>
<dbReference type="EMBL" id="JAIZAY010000018">
    <property type="protein sequence ID" value="KAJ8024886.1"/>
    <property type="molecule type" value="Genomic_DNA"/>
</dbReference>
<name>A0A9Q0YSN5_HOLLE</name>
<evidence type="ECO:0000313" key="3">
    <source>
        <dbReference type="EMBL" id="KAJ8024886.1"/>
    </source>
</evidence>
<feature type="compositionally biased region" description="Basic and acidic residues" evidence="1">
    <location>
        <begin position="1524"/>
        <end position="1540"/>
    </location>
</feature>
<feature type="compositionally biased region" description="Polar residues" evidence="1">
    <location>
        <begin position="1484"/>
        <end position="1493"/>
    </location>
</feature>
<accession>A0A9Q0YSN5</accession>
<dbReference type="OrthoDB" id="8882621at2759"/>
<feature type="compositionally biased region" description="Polar residues" evidence="1">
    <location>
        <begin position="1552"/>
        <end position="1563"/>
    </location>
</feature>
<feature type="compositionally biased region" description="Polar residues" evidence="1">
    <location>
        <begin position="264"/>
        <end position="279"/>
    </location>
</feature>
<feature type="compositionally biased region" description="Basic and acidic residues" evidence="1">
    <location>
        <begin position="1129"/>
        <end position="1143"/>
    </location>
</feature>
<feature type="compositionally biased region" description="Basic and acidic residues" evidence="1">
    <location>
        <begin position="1068"/>
        <end position="1082"/>
    </location>
</feature>
<feature type="region of interest" description="Disordered" evidence="1">
    <location>
        <begin position="1434"/>
        <end position="1576"/>
    </location>
</feature>
<feature type="compositionally biased region" description="Basic and acidic residues" evidence="1">
    <location>
        <begin position="1564"/>
        <end position="1576"/>
    </location>
</feature>
<feature type="compositionally biased region" description="Low complexity" evidence="1">
    <location>
        <begin position="651"/>
        <end position="662"/>
    </location>
</feature>
<keyword evidence="4" id="KW-1185">Reference proteome</keyword>
<feature type="compositionally biased region" description="Pro residues" evidence="1">
    <location>
        <begin position="559"/>
        <end position="583"/>
    </location>
</feature>
<feature type="compositionally biased region" description="Polar residues" evidence="1">
    <location>
        <begin position="685"/>
        <end position="704"/>
    </location>
</feature>
<gene>
    <name evidence="3" type="ORF">HOLleu_34929</name>
</gene>
<feature type="region of interest" description="Disordered" evidence="1">
    <location>
        <begin position="1068"/>
        <end position="1115"/>
    </location>
</feature>
<feature type="region of interest" description="Disordered" evidence="1">
    <location>
        <begin position="1590"/>
        <end position="1708"/>
    </location>
</feature>
<sequence length="1797" mass="195824">MNGTEAIEDDEGNRIFKIQLPNGKTVEATVDPSLKMMDLLISIASNNKLNPTAYQIAQPSKYKGRPPVVYTPSQSAGDIEGSFIMLIPKKEREQFSIYKGKKSGVFEHTVRLTIHSSKNHKMVFRTNPDKTLREVFPKICEERGVEASHYVMRVHKHKEDADPTQTIQSFGVLDFDLVEVVTDSENKKKVGLLGKLKKKRTEKSKPTANGSNPNHGSHSPENKVQRQNSDGTVPHKPDGGVPPKPEGGVPHKKRPAPLPPSVPAANTQPSDVQAQSNTLEKSKPKMSRVSTKKRRAPAAPVAIVPINIEESSEQKKETNGENAVEGAGDPSQRVGGNDETDAPSQVVTNGGQSMEVVTDGSPPSPAVSHGSSQGLSTSDKDKSSVTGSVSEQDNQGSVPPPPSKPPRLNLYSDEEIDAEFNIEGKPVFVPPSPPLTPPSASVPTEDVRKLIAEGRLSIEEDYPDGDASTNPDSSSVNDDEQFSFEEPLAAGQQSLDDVDGENEIVLAKVDGPEVKVAVPESAAPSESNKEQKNHVAEVSSSDVNIERNAEFMVGTLPADIPPPPYIEQVPPPPMPPSPPPPPPQEEENLPVADELPPPAHLPPPPPGEDPPRRRVCKCIDPENGEECDHDTPGAVSKDGANGDNHCPYAVNNGGDDGPPNGDEVGAHDRDVDGGDQPPPNEEQKGLTNISPSVEQKFDISSKSNILPKPKRFSLRTEYAHPLENRLSIPRALDLELTQGGHEKIDFQSLQKSVVEKMLDGYVKQVHENKSQGTRQITGRTVSGLRIGKPGDRDLSASQSLDTKVLSQEKIPSSPPPTKPKPVISPKPVILRKPKRFSLKTDAAHPLDNRLSFPKLTDVKLAEVGHEKTDISDARKKFFSSVFITANIDITPEVGNMTSKDGNTVPIAKITTPKAESAMPKAESVISKVNKNTEPKLEETETENAMSQSENTPKPQSPEKVTSKPENITFETNNNITKITDTTTPEVDNITSKGENITQKQDITTQPIKMEPKHDIVSKPGKVAPNPENIKPELENTQKAEITTQKQEYSMQSISKKGKQLDEIKTQSEIIEMKPGDKDEARPPETLALKLSFDDDSNETTSYSATPQEEDVAHEMEDKSLQLAMAASRLAKEEQKKDESKSEVETLSQNATPGKKDDGKLQTTYQMQTDPVPEDVQDLKTMYQQMQAQLMGLQQAILTNQGAPQQQTAAVQLQQLQQLQQQMLLQQQLLLQQGMMMPPMMMQTSPPQMMVPMAPQPMMVPPGMQQPYMVPQQQQVMMMPPSVAVAQPTEQSLPSDTGTGIKTSPSTDVRGVEAPSLDKGGKEVPKREGSLDIAEEIKKEEGKPTSKAEEPVTERLSDGVRNVDVEKIDTKTEDSQGVDKKEESSSLFAEQTVSSKTESSDGSPSTRRKNVFADILKKKGKQPVKSNYVLSAQREMLNRQRSESDIKVKSTTQAPLVGRPRSGSDLPSREVVPTAEHSTAEGKSVTGNESLNSNSEKKDDTVLLSTAIKDAKSDKAVEDLSVSSRDSDVYKVESPKTDGEIPKAPSKVLASKKGTTVEASNVSIEKSHVNSKPNEKGDNLVMVTEFEADFALDSKSKVPPRANAGVMPDKLNNGSAPEEAKSTTSELSSKVPPKVAPKPSSKPPRPPPPHDGPRPFRKGPRPVSLASDRQSELQEMAGLSNVSRFKEVGGQSEQNKVGARAVGQRKKPPNEVRSYMAVINKQMKNRRGESNVYGGTWEEKEDLVKILKGGLEAKRGAIAEGRLTAHHRLKHLHGDYDSDTYSDEWDTDWDSCSEDEEK</sequence>
<evidence type="ECO:0000259" key="2">
    <source>
        <dbReference type="Pfam" id="PF09469"/>
    </source>
</evidence>
<feature type="region of interest" description="Disordered" evidence="1">
    <location>
        <begin position="1771"/>
        <end position="1797"/>
    </location>
</feature>
<dbReference type="Proteomes" id="UP001152320">
    <property type="component" value="Chromosome 18"/>
</dbReference>
<feature type="domain" description="Cordon-bleu ubiquitin-like" evidence="2">
    <location>
        <begin position="105"/>
        <end position="172"/>
    </location>
</feature>
<feature type="compositionally biased region" description="Basic and acidic residues" evidence="1">
    <location>
        <begin position="445"/>
        <end position="458"/>
    </location>
</feature>
<evidence type="ECO:0000256" key="1">
    <source>
        <dbReference type="SAM" id="MobiDB-lite"/>
    </source>
</evidence>
<feature type="compositionally biased region" description="Polar residues" evidence="1">
    <location>
        <begin position="342"/>
        <end position="352"/>
    </location>
</feature>
<feature type="compositionally biased region" description="Polar residues" evidence="1">
    <location>
        <begin position="384"/>
        <end position="397"/>
    </location>
</feature>
<dbReference type="Pfam" id="PF09469">
    <property type="entry name" value="Cobl"/>
    <property type="match status" value="1"/>
</dbReference>
<feature type="compositionally biased region" description="Polar residues" evidence="1">
    <location>
        <begin position="467"/>
        <end position="476"/>
    </location>
</feature>
<feature type="compositionally biased region" description="Low complexity" evidence="1">
    <location>
        <begin position="297"/>
        <end position="306"/>
    </location>
</feature>
<feature type="compositionally biased region" description="Polar residues" evidence="1">
    <location>
        <begin position="984"/>
        <end position="1006"/>
    </location>
</feature>
<feature type="compositionally biased region" description="Pro residues" evidence="1">
    <location>
        <begin position="1633"/>
        <end position="1649"/>
    </location>
</feature>
<feature type="compositionally biased region" description="Polar residues" evidence="1">
    <location>
        <begin position="795"/>
        <end position="805"/>
    </location>
</feature>
<protein>
    <submittedName>
        <fullName evidence="3">Cordon-bleu protein-like 1</fullName>
    </submittedName>
</protein>
<feature type="region of interest" description="Disordered" evidence="1">
    <location>
        <begin position="1284"/>
        <end position="1417"/>
    </location>
</feature>
<dbReference type="PANTHER" id="PTHR21557">
    <property type="entry name" value="CORDON-BLEU"/>
    <property type="match status" value="1"/>
</dbReference>
<feature type="compositionally biased region" description="Polar residues" evidence="1">
    <location>
        <begin position="1288"/>
        <end position="1306"/>
    </location>
</feature>
<feature type="compositionally biased region" description="Pro residues" evidence="1">
    <location>
        <begin position="812"/>
        <end position="824"/>
    </location>
</feature>
<feature type="compositionally biased region" description="Pro residues" evidence="1">
    <location>
        <begin position="428"/>
        <end position="437"/>
    </location>
</feature>
<feature type="compositionally biased region" description="Polar residues" evidence="1">
    <location>
        <begin position="1384"/>
        <end position="1404"/>
    </location>
</feature>
<feature type="compositionally biased region" description="Basic and acidic residues" evidence="1">
    <location>
        <begin position="1435"/>
        <end position="1447"/>
    </location>
</feature>
<feature type="compositionally biased region" description="Polar residues" evidence="1">
    <location>
        <begin position="770"/>
        <end position="780"/>
    </location>
</feature>
<reference evidence="3" key="1">
    <citation type="submission" date="2021-10" db="EMBL/GenBank/DDBJ databases">
        <title>Tropical sea cucumber genome reveals ecological adaptation and Cuvierian tubules defense mechanism.</title>
        <authorList>
            <person name="Chen T."/>
        </authorList>
    </citation>
    <scope>NUCLEOTIDE SEQUENCE</scope>
    <source>
        <strain evidence="3">Nanhai2018</strain>
        <tissue evidence="3">Muscle</tissue>
    </source>
</reference>
<feature type="region of interest" description="Disordered" evidence="1">
    <location>
        <begin position="1128"/>
        <end position="1160"/>
    </location>
</feature>
<dbReference type="PANTHER" id="PTHR21557:SF2">
    <property type="entry name" value="CORDON-BLEU PROTEIN-LIKE 1"/>
    <property type="match status" value="1"/>
</dbReference>
<dbReference type="SUPFAM" id="SSF54236">
    <property type="entry name" value="Ubiquitin-like"/>
    <property type="match status" value="1"/>
</dbReference>
<feature type="region of interest" description="Disordered" evidence="1">
    <location>
        <begin position="186"/>
        <end position="712"/>
    </location>
</feature>
<dbReference type="Gene3D" id="3.10.20.90">
    <property type="entry name" value="Phosphatidylinositol 3-kinase Catalytic Subunit, Chain A, domain 1"/>
    <property type="match status" value="1"/>
</dbReference>
<feature type="compositionally biased region" description="Basic and acidic residues" evidence="1">
    <location>
        <begin position="1318"/>
        <end position="1383"/>
    </location>
</feature>
<feature type="compositionally biased region" description="Acidic residues" evidence="1">
    <location>
        <begin position="1776"/>
        <end position="1797"/>
    </location>
</feature>
<feature type="compositionally biased region" description="Low complexity" evidence="1">
    <location>
        <begin position="966"/>
        <end position="983"/>
    </location>
</feature>
<dbReference type="GO" id="GO:0003785">
    <property type="term" value="F:actin monomer binding"/>
    <property type="evidence" value="ECO:0007669"/>
    <property type="project" value="InterPro"/>
</dbReference>
<feature type="compositionally biased region" description="Polar residues" evidence="1">
    <location>
        <begin position="942"/>
        <end position="953"/>
    </location>
</feature>
<feature type="compositionally biased region" description="Basic residues" evidence="1">
    <location>
        <begin position="284"/>
        <end position="296"/>
    </location>
</feature>
<feature type="compositionally biased region" description="Basic and acidic residues" evidence="1">
    <location>
        <begin position="609"/>
        <end position="620"/>
    </location>
</feature>
<feature type="compositionally biased region" description="Basic and acidic residues" evidence="1">
    <location>
        <begin position="1508"/>
        <end position="1517"/>
    </location>
</feature>
<feature type="region of interest" description="Disordered" evidence="1">
    <location>
        <begin position="914"/>
        <end position="1036"/>
    </location>
</feature>
<dbReference type="InterPro" id="IPR029071">
    <property type="entry name" value="Ubiquitin-like_domsf"/>
</dbReference>
<organism evidence="3 4">
    <name type="scientific">Holothuria leucospilota</name>
    <name type="common">Black long sea cucumber</name>
    <name type="synonym">Mertensiothuria leucospilota</name>
    <dbReference type="NCBI Taxonomy" id="206669"/>
    <lineage>
        <taxon>Eukaryota</taxon>
        <taxon>Metazoa</taxon>
        <taxon>Echinodermata</taxon>
        <taxon>Eleutherozoa</taxon>
        <taxon>Echinozoa</taxon>
        <taxon>Holothuroidea</taxon>
        <taxon>Aspidochirotacea</taxon>
        <taxon>Aspidochirotida</taxon>
        <taxon>Holothuriidae</taxon>
        <taxon>Holothuria</taxon>
    </lineage>
</organism>
<dbReference type="InterPro" id="IPR019025">
    <property type="entry name" value="Cordon-bleu_ubiquitin_domain"/>
</dbReference>
<feature type="compositionally biased region" description="Pro residues" evidence="1">
    <location>
        <begin position="595"/>
        <end position="608"/>
    </location>
</feature>